<accession>A0A433T9T7</accession>
<dbReference type="InterPro" id="IPR036734">
    <property type="entry name" value="Neur_chan_lig-bd_sf"/>
</dbReference>
<dbReference type="InterPro" id="IPR006201">
    <property type="entry name" value="Neur_channel"/>
</dbReference>
<dbReference type="Proteomes" id="UP000271974">
    <property type="component" value="Unassembled WGS sequence"/>
</dbReference>
<dbReference type="GO" id="GO:0004888">
    <property type="term" value="F:transmembrane signaling receptor activity"/>
    <property type="evidence" value="ECO:0007669"/>
    <property type="project" value="InterPro"/>
</dbReference>
<dbReference type="Gene3D" id="2.70.170.10">
    <property type="entry name" value="Neurotransmitter-gated ion-channel ligand-binding domain"/>
    <property type="match status" value="1"/>
</dbReference>
<dbReference type="STRING" id="188477.A0A433T9T7"/>
<protein>
    <recommendedName>
        <fullName evidence="2">Neurotransmitter-gated ion-channel ligand-binding domain-containing protein</fullName>
    </recommendedName>
</protein>
<dbReference type="Pfam" id="PF02931">
    <property type="entry name" value="Neur_chan_LBD"/>
    <property type="match status" value="1"/>
</dbReference>
<dbReference type="SUPFAM" id="SSF63712">
    <property type="entry name" value="Nicotinic receptor ligand binding domain-like"/>
    <property type="match status" value="1"/>
</dbReference>
<sequence length="291" mass="33472">MEMDLTERHSVWTVFCIFALCLPCLVCAEDVWLTDKYEEETEQTFELKFHKYNRWVRPPQRYVNVTVEMTVQRINYLDVPGEEMQTVIGTEMTWFDSRLSWAPIRVHQIMTNTSTVWTPDLVFLNSVSPTKSLLPGIVRIKKNGIVAWTRREVVTTSCKTQLNAEKQTCYIKLGFMSNIRERQDDRFIQQDKSFVATADDLGSHDWDLDAISLDFNTGNENVTSLPLQMDVEISVSRVNGKGRNSGNPSYSTEDSCSTNCKNFAARLFIPDHQSNTLLLFLIVSLFLVQSQ</sequence>
<dbReference type="PANTHER" id="PTHR18945">
    <property type="entry name" value="NEUROTRANSMITTER GATED ION CHANNEL"/>
    <property type="match status" value="1"/>
</dbReference>
<evidence type="ECO:0000313" key="3">
    <source>
        <dbReference type="EMBL" id="RUS78362.1"/>
    </source>
</evidence>
<keyword evidence="1" id="KW-0732">Signal</keyword>
<dbReference type="GO" id="GO:0005230">
    <property type="term" value="F:extracellular ligand-gated monoatomic ion channel activity"/>
    <property type="evidence" value="ECO:0007669"/>
    <property type="project" value="InterPro"/>
</dbReference>
<dbReference type="InterPro" id="IPR006202">
    <property type="entry name" value="Neur_chan_lig-bd"/>
</dbReference>
<organism evidence="3 4">
    <name type="scientific">Elysia chlorotica</name>
    <name type="common">Eastern emerald elysia</name>
    <name type="synonym">Sea slug</name>
    <dbReference type="NCBI Taxonomy" id="188477"/>
    <lineage>
        <taxon>Eukaryota</taxon>
        <taxon>Metazoa</taxon>
        <taxon>Spiralia</taxon>
        <taxon>Lophotrochozoa</taxon>
        <taxon>Mollusca</taxon>
        <taxon>Gastropoda</taxon>
        <taxon>Heterobranchia</taxon>
        <taxon>Euthyneura</taxon>
        <taxon>Panpulmonata</taxon>
        <taxon>Sacoglossa</taxon>
        <taxon>Placobranchoidea</taxon>
        <taxon>Plakobranchidae</taxon>
        <taxon>Elysia</taxon>
    </lineage>
</organism>
<feature type="domain" description="Neurotransmitter-gated ion-channel ligand-binding" evidence="2">
    <location>
        <begin position="45"/>
        <end position="224"/>
    </location>
</feature>
<dbReference type="AlphaFoldDB" id="A0A433T9T7"/>
<keyword evidence="4" id="KW-1185">Reference proteome</keyword>
<feature type="chain" id="PRO_5019083560" description="Neurotransmitter-gated ion-channel ligand-binding domain-containing protein" evidence="1">
    <location>
        <begin position="29"/>
        <end position="291"/>
    </location>
</feature>
<name>A0A433T9T7_ELYCH</name>
<evidence type="ECO:0000256" key="1">
    <source>
        <dbReference type="SAM" id="SignalP"/>
    </source>
</evidence>
<dbReference type="OrthoDB" id="6094450at2759"/>
<evidence type="ECO:0000313" key="4">
    <source>
        <dbReference type="Proteomes" id="UP000271974"/>
    </source>
</evidence>
<feature type="signal peptide" evidence="1">
    <location>
        <begin position="1"/>
        <end position="28"/>
    </location>
</feature>
<comment type="caution">
    <text evidence="3">The sequence shown here is derived from an EMBL/GenBank/DDBJ whole genome shotgun (WGS) entry which is preliminary data.</text>
</comment>
<dbReference type="EMBL" id="RQTK01000515">
    <property type="protein sequence ID" value="RUS78362.1"/>
    <property type="molecule type" value="Genomic_DNA"/>
</dbReference>
<dbReference type="GO" id="GO:0016020">
    <property type="term" value="C:membrane"/>
    <property type="evidence" value="ECO:0007669"/>
    <property type="project" value="InterPro"/>
</dbReference>
<evidence type="ECO:0000259" key="2">
    <source>
        <dbReference type="Pfam" id="PF02931"/>
    </source>
</evidence>
<gene>
    <name evidence="3" type="ORF">EGW08_013882</name>
</gene>
<reference evidence="3 4" key="1">
    <citation type="submission" date="2019-01" db="EMBL/GenBank/DDBJ databases">
        <title>A draft genome assembly of the solar-powered sea slug Elysia chlorotica.</title>
        <authorList>
            <person name="Cai H."/>
            <person name="Li Q."/>
            <person name="Fang X."/>
            <person name="Li J."/>
            <person name="Curtis N.E."/>
            <person name="Altenburger A."/>
            <person name="Shibata T."/>
            <person name="Feng M."/>
            <person name="Maeda T."/>
            <person name="Schwartz J.A."/>
            <person name="Shigenobu S."/>
            <person name="Lundholm N."/>
            <person name="Nishiyama T."/>
            <person name="Yang H."/>
            <person name="Hasebe M."/>
            <person name="Li S."/>
            <person name="Pierce S.K."/>
            <person name="Wang J."/>
        </authorList>
    </citation>
    <scope>NUCLEOTIDE SEQUENCE [LARGE SCALE GENOMIC DNA]</scope>
    <source>
        <strain evidence="3">EC2010</strain>
        <tissue evidence="3">Whole organism of an adult</tissue>
    </source>
</reference>
<proteinExistence type="predicted"/>